<keyword evidence="5" id="KW-0511">Multifunctional enzyme</keyword>
<keyword evidence="6" id="KW-0479">Metal-binding</keyword>
<dbReference type="CDD" id="cd00303">
    <property type="entry name" value="retropepsin_like"/>
    <property type="match status" value="1"/>
</dbReference>
<dbReference type="InterPro" id="IPR043128">
    <property type="entry name" value="Rev_trsase/Diguanyl_cyclase"/>
</dbReference>
<name>A0ABQ5IIE1_9ASTR</name>
<protein>
    <submittedName>
        <fullName evidence="9">Reverse transcriptase domain-containing protein</fullName>
    </submittedName>
</protein>
<dbReference type="InterPro" id="IPR041577">
    <property type="entry name" value="RT_RNaseH_2"/>
</dbReference>
<dbReference type="Gene3D" id="3.30.70.270">
    <property type="match status" value="2"/>
</dbReference>
<evidence type="ECO:0000256" key="3">
    <source>
        <dbReference type="ARBA" id="ARBA00022722"/>
    </source>
</evidence>
<evidence type="ECO:0000313" key="9">
    <source>
        <dbReference type="EMBL" id="GJT99936.1"/>
    </source>
</evidence>
<feature type="region of interest" description="Disordered" evidence="7">
    <location>
        <begin position="41"/>
        <end position="85"/>
    </location>
</feature>
<proteinExistence type="predicted"/>
<dbReference type="CDD" id="cd01647">
    <property type="entry name" value="RT_LTR"/>
    <property type="match status" value="1"/>
</dbReference>
<keyword evidence="6" id="KW-0863">Zinc-finger</keyword>
<accession>A0ABQ5IIE1</accession>
<dbReference type="InterPro" id="IPR043502">
    <property type="entry name" value="DNA/RNA_pol_sf"/>
</dbReference>
<dbReference type="Pfam" id="PF00078">
    <property type="entry name" value="RVT_1"/>
    <property type="match status" value="1"/>
</dbReference>
<dbReference type="SUPFAM" id="SSF56672">
    <property type="entry name" value="DNA/RNA polymerases"/>
    <property type="match status" value="1"/>
</dbReference>
<dbReference type="InterPro" id="IPR000477">
    <property type="entry name" value="RT_dom"/>
</dbReference>
<keyword evidence="4" id="KW-0378">Hydrolase</keyword>
<keyword evidence="9" id="KW-0695">RNA-directed DNA polymerase</keyword>
<reference evidence="9" key="2">
    <citation type="submission" date="2022-01" db="EMBL/GenBank/DDBJ databases">
        <authorList>
            <person name="Yamashiro T."/>
            <person name="Shiraishi A."/>
            <person name="Satake H."/>
            <person name="Nakayama K."/>
        </authorList>
    </citation>
    <scope>NUCLEOTIDE SEQUENCE</scope>
</reference>
<feature type="compositionally biased region" description="Basic and acidic residues" evidence="7">
    <location>
        <begin position="642"/>
        <end position="659"/>
    </location>
</feature>
<dbReference type="Pfam" id="PF17919">
    <property type="entry name" value="RT_RNaseH_2"/>
    <property type="match status" value="1"/>
</dbReference>
<reference evidence="9" key="1">
    <citation type="journal article" date="2022" name="Int. J. Mol. Sci.">
        <title>Draft Genome of Tanacetum Coccineum: Genomic Comparison of Closely Related Tanacetum-Family Plants.</title>
        <authorList>
            <person name="Yamashiro T."/>
            <person name="Shiraishi A."/>
            <person name="Nakayama K."/>
            <person name="Satake H."/>
        </authorList>
    </citation>
    <scope>NUCLEOTIDE SEQUENCE</scope>
</reference>
<dbReference type="EMBL" id="BQNB010020816">
    <property type="protein sequence ID" value="GJT99936.1"/>
    <property type="molecule type" value="Genomic_DNA"/>
</dbReference>
<dbReference type="InterPro" id="IPR001878">
    <property type="entry name" value="Znf_CCHC"/>
</dbReference>
<keyword evidence="2" id="KW-0548">Nucleotidyltransferase</keyword>
<dbReference type="Gene3D" id="2.40.70.10">
    <property type="entry name" value="Acid Proteases"/>
    <property type="match status" value="1"/>
</dbReference>
<organism evidence="9 10">
    <name type="scientific">Tanacetum coccineum</name>
    <dbReference type="NCBI Taxonomy" id="301880"/>
    <lineage>
        <taxon>Eukaryota</taxon>
        <taxon>Viridiplantae</taxon>
        <taxon>Streptophyta</taxon>
        <taxon>Embryophyta</taxon>
        <taxon>Tracheophyta</taxon>
        <taxon>Spermatophyta</taxon>
        <taxon>Magnoliopsida</taxon>
        <taxon>eudicotyledons</taxon>
        <taxon>Gunneridae</taxon>
        <taxon>Pentapetalae</taxon>
        <taxon>asterids</taxon>
        <taxon>campanulids</taxon>
        <taxon>Asterales</taxon>
        <taxon>Asteraceae</taxon>
        <taxon>Asteroideae</taxon>
        <taxon>Anthemideae</taxon>
        <taxon>Anthemidinae</taxon>
        <taxon>Tanacetum</taxon>
    </lineage>
</organism>
<dbReference type="PANTHER" id="PTHR37984:SF5">
    <property type="entry name" value="PROTEIN NYNRIN-LIKE"/>
    <property type="match status" value="1"/>
</dbReference>
<sequence>MEDFIGGLPRSIEGNFIASKPQTLEEAITITQRLMDQVTKHNFVQGTNDHKRKFDDRRNTTNNNYQNNHNSNHNNDHHQQQNRRQETFRAYAATPTENSGYTGSLPLCKKCTLHHTGPCTVKCQTCNKVGHLTRNCKNKGPATRNKGHYKYQCPKANNNAHGRAYLLRDKNAHQNPNVVTGTFLLNQHLARVLFDSGADKSFVSISLASMLNILPITLGTTYDIKMANGNLVGTNTIIQGCTLILLNQPFEIDLMPIELGSFDVVIGMDWLSKYHARIICDEKVVHIPIDGETLIIRVVREFLEVFPKNLPGLPPVRQVEFQIDLIPGAAPVARAPYKLAPSEMQELSDQLQELADRGYHQLRVRDKDIPKTAFRTRYGHYEFQVMPFGLTNAPAVFMDLMNRVCKPYLDKFVIVFIDDILIYSRNKEEHADHLRIILELLKKEKLYAKFSKCDFWISIVQFLGHVIDSQGIHVDPAKIEAVKNWASPTTPTKVRQFLGLAGYYRRFIKDFSKIAKSLTELTQKNKKYIWGEDQESAFQLLKQKLCEAPILALPEGNDDFVVYCDASHQGLGAVLMQREKVIAYASRQLKPHEENYTTHDLELGAVVIALKIWRHYMFVEFSWLMGVYSKWGVVILDTDIQKESQKRPNQARDGKDKVKSKPKGCPHHGFSELHQLDTFYNALNSNDQDSLNSAAGGNFLDKMPRECLKIIESKSKVRQSRSKAIVSKVSTNSSTPAVSSDVAELKDMVRALILDKKNQTPAPAPVKAVEQSCVTCGGGHSYQNCPATDGNIYRDNIQEYVSQAAAVNYNQGNANYRPQMVANQI</sequence>
<evidence type="ECO:0000256" key="1">
    <source>
        <dbReference type="ARBA" id="ARBA00022679"/>
    </source>
</evidence>
<evidence type="ECO:0000256" key="2">
    <source>
        <dbReference type="ARBA" id="ARBA00022695"/>
    </source>
</evidence>
<feature type="compositionally biased region" description="Basic and acidic residues" evidence="7">
    <location>
        <begin position="74"/>
        <end position="85"/>
    </location>
</feature>
<keyword evidence="3" id="KW-0540">Nuclease</keyword>
<evidence type="ECO:0000256" key="7">
    <source>
        <dbReference type="SAM" id="MobiDB-lite"/>
    </source>
</evidence>
<dbReference type="Gene3D" id="3.10.10.10">
    <property type="entry name" value="HIV Type 1 Reverse Transcriptase, subunit A, domain 1"/>
    <property type="match status" value="1"/>
</dbReference>
<feature type="domain" description="CCHC-type" evidence="8">
    <location>
        <begin position="122"/>
        <end position="138"/>
    </location>
</feature>
<gene>
    <name evidence="9" type="ORF">Tco_1110275</name>
</gene>
<keyword evidence="1" id="KW-0808">Transferase</keyword>
<evidence type="ECO:0000313" key="10">
    <source>
        <dbReference type="Proteomes" id="UP001151760"/>
    </source>
</evidence>
<dbReference type="InterPro" id="IPR021109">
    <property type="entry name" value="Peptidase_aspartic_dom_sf"/>
</dbReference>
<comment type="caution">
    <text evidence="9">The sequence shown here is derived from an EMBL/GenBank/DDBJ whole genome shotgun (WGS) entry which is preliminary data.</text>
</comment>
<feature type="compositionally biased region" description="Low complexity" evidence="7">
    <location>
        <begin position="60"/>
        <end position="73"/>
    </location>
</feature>
<dbReference type="InterPro" id="IPR050951">
    <property type="entry name" value="Retrovirus_Pol_polyprotein"/>
</dbReference>
<feature type="region of interest" description="Disordered" evidence="7">
    <location>
        <begin position="642"/>
        <end position="667"/>
    </location>
</feature>
<dbReference type="GO" id="GO:0003964">
    <property type="term" value="F:RNA-directed DNA polymerase activity"/>
    <property type="evidence" value="ECO:0007669"/>
    <property type="project" value="UniProtKB-KW"/>
</dbReference>
<evidence type="ECO:0000256" key="5">
    <source>
        <dbReference type="ARBA" id="ARBA00023268"/>
    </source>
</evidence>
<evidence type="ECO:0000256" key="4">
    <source>
        <dbReference type="ARBA" id="ARBA00022759"/>
    </source>
</evidence>
<keyword evidence="6" id="KW-0862">Zinc</keyword>
<dbReference type="SUPFAM" id="SSF50630">
    <property type="entry name" value="Acid proteases"/>
    <property type="match status" value="1"/>
</dbReference>
<evidence type="ECO:0000259" key="8">
    <source>
        <dbReference type="PROSITE" id="PS50158"/>
    </source>
</evidence>
<dbReference type="PANTHER" id="PTHR37984">
    <property type="entry name" value="PROTEIN CBG26694"/>
    <property type="match status" value="1"/>
</dbReference>
<evidence type="ECO:0000256" key="6">
    <source>
        <dbReference type="PROSITE-ProRule" id="PRU00047"/>
    </source>
</evidence>
<feature type="compositionally biased region" description="Basic and acidic residues" evidence="7">
    <location>
        <begin position="48"/>
        <end position="59"/>
    </location>
</feature>
<keyword evidence="10" id="KW-1185">Reference proteome</keyword>
<dbReference type="Pfam" id="PF08284">
    <property type="entry name" value="RVP_2"/>
    <property type="match status" value="1"/>
</dbReference>
<dbReference type="PROSITE" id="PS50158">
    <property type="entry name" value="ZF_CCHC"/>
    <property type="match status" value="1"/>
</dbReference>
<keyword evidence="4" id="KW-0255">Endonuclease</keyword>
<dbReference type="Proteomes" id="UP001151760">
    <property type="component" value="Unassembled WGS sequence"/>
</dbReference>